<dbReference type="EMBL" id="CM001484">
    <property type="protein sequence ID" value="EIE97334.1"/>
    <property type="molecule type" value="Genomic_DNA"/>
</dbReference>
<dbReference type="AlphaFoldDB" id="I1CXB0"/>
<dbReference type="Proteomes" id="UP000005087">
    <property type="component" value="Chromosome"/>
</dbReference>
<reference evidence="5" key="2">
    <citation type="submission" date="2012-01" db="EMBL/GenBank/DDBJ databases">
        <title>Noncontiguous Finished sequence of chromosome of Saccharomonospora glauca K62.</title>
        <authorList>
            <consortium name="US DOE Joint Genome Institute"/>
            <person name="Lucas S."/>
            <person name="Han J."/>
            <person name="Lapidus A."/>
            <person name="Cheng J.-F."/>
            <person name="Goodwin L."/>
            <person name="Pitluck S."/>
            <person name="Peters L."/>
            <person name="Mikhailova N."/>
            <person name="Held B."/>
            <person name="Detter J.C."/>
            <person name="Han C."/>
            <person name="Tapia R."/>
            <person name="Land M."/>
            <person name="Hauser L."/>
            <person name="Kyrpides N."/>
            <person name="Ivanova N."/>
            <person name="Pagani I."/>
            <person name="Brambilla E.-M."/>
            <person name="Klenk H.-P."/>
            <person name="Woyke T."/>
        </authorList>
    </citation>
    <scope>NUCLEOTIDE SEQUENCE [LARGE SCALE GENOMIC DNA]</scope>
    <source>
        <strain evidence="5">K62</strain>
    </source>
</reference>
<organism evidence="4 5">
    <name type="scientific">Saccharomonospora glauca K62</name>
    <dbReference type="NCBI Taxonomy" id="928724"/>
    <lineage>
        <taxon>Bacteria</taxon>
        <taxon>Bacillati</taxon>
        <taxon>Actinomycetota</taxon>
        <taxon>Actinomycetes</taxon>
        <taxon>Pseudonocardiales</taxon>
        <taxon>Pseudonocardiaceae</taxon>
        <taxon>Saccharomonospora</taxon>
    </lineage>
</organism>
<evidence type="ECO:0000256" key="1">
    <source>
        <dbReference type="ARBA" id="ARBA00010652"/>
    </source>
</evidence>
<evidence type="ECO:0000313" key="5">
    <source>
        <dbReference type="Proteomes" id="UP000005087"/>
    </source>
</evidence>
<evidence type="ECO:0000259" key="3">
    <source>
        <dbReference type="Pfam" id="PF00823"/>
    </source>
</evidence>
<dbReference type="SUPFAM" id="SSF140459">
    <property type="entry name" value="PE/PPE dimer-like"/>
    <property type="match status" value="1"/>
</dbReference>
<dbReference type="OrthoDB" id="3638297at2"/>
<dbReference type="RefSeq" id="WP_005461239.1">
    <property type="nucleotide sequence ID" value="NZ_CM001484.1"/>
</dbReference>
<accession>I1CXB0</accession>
<comment type="similarity">
    <text evidence="1">Belongs to the mycobacterial PPE family.</text>
</comment>
<gene>
    <name evidence="4" type="ORF">SacglDRAFT_00379</name>
</gene>
<proteinExistence type="inferred from homology"/>
<dbReference type="InterPro" id="IPR038332">
    <property type="entry name" value="PPE_sf"/>
</dbReference>
<feature type="compositionally biased region" description="Polar residues" evidence="2">
    <location>
        <begin position="252"/>
        <end position="263"/>
    </location>
</feature>
<dbReference type="Gene3D" id="1.20.1260.20">
    <property type="entry name" value="PPE superfamily"/>
    <property type="match status" value="1"/>
</dbReference>
<protein>
    <submittedName>
        <fullName evidence="4">PPE family protein</fullName>
    </submittedName>
</protein>
<feature type="compositionally biased region" description="Basic and acidic residues" evidence="2">
    <location>
        <begin position="264"/>
        <end position="275"/>
    </location>
</feature>
<sequence length="417" mass="43355">MVFERPLTAAEIYEQVTGGKGPGSLSEAATAAERLHRAFTDFATDLRDIAKEIEHSWDGDAGNHAAGLTKWLARTLENDKSLVWSVNRSLTDQITEFVRARAGVVPVPPQPPAPTLEDMAHELFGDNSYQAKLDAYERDVQNNIAVYRAYHQASLANAGILPLRYPSPPPTADGSEITRADVSGQPSSTTQQLSPMGGGPGSIEQVEAPPPSTPPIAVPEQRSSSRPPVDTASPSPPSEHTDTTHAAAAHVSESTVTAPPSTSGDHRINRSDKPNTHASTPQYHWVPPAAGGRVGNPASETRAVPRGPTTPPNSPASERIPAAPPGRGSGAGPGGGLGNGPARPGTAPPQGTAHGAVAKGTPGAPPGPPARGGGADKDRRRPGYLRNSDPKDTFSDPLPKTAPPVIGQPRRTPRGKA</sequence>
<keyword evidence="5" id="KW-1185">Reference proteome</keyword>
<dbReference type="Pfam" id="PF00823">
    <property type="entry name" value="PPE"/>
    <property type="match status" value="1"/>
</dbReference>
<dbReference type="eggNOG" id="ENOG5031VTB">
    <property type="taxonomic scope" value="Bacteria"/>
</dbReference>
<name>I1CXB0_9PSEU</name>
<dbReference type="InterPro" id="IPR000030">
    <property type="entry name" value="PPE_dom"/>
</dbReference>
<feature type="compositionally biased region" description="Pro residues" evidence="2">
    <location>
        <begin position="208"/>
        <end position="217"/>
    </location>
</feature>
<feature type="compositionally biased region" description="Polar residues" evidence="2">
    <location>
        <begin position="184"/>
        <end position="194"/>
    </location>
</feature>
<evidence type="ECO:0000256" key="2">
    <source>
        <dbReference type="SAM" id="MobiDB-lite"/>
    </source>
</evidence>
<feature type="domain" description="PPE" evidence="3">
    <location>
        <begin position="17"/>
        <end position="158"/>
    </location>
</feature>
<feature type="compositionally biased region" description="Gly residues" evidence="2">
    <location>
        <begin position="327"/>
        <end position="339"/>
    </location>
</feature>
<dbReference type="STRING" id="928724.SacglDRAFT_00379"/>
<feature type="region of interest" description="Disordered" evidence="2">
    <location>
        <begin position="166"/>
        <end position="417"/>
    </location>
</feature>
<evidence type="ECO:0000313" key="4">
    <source>
        <dbReference type="EMBL" id="EIE97334.1"/>
    </source>
</evidence>
<reference evidence="4 5" key="1">
    <citation type="submission" date="2011-09" db="EMBL/GenBank/DDBJ databases">
        <authorList>
            <consortium name="US DOE Joint Genome Institute (JGI-PGF)"/>
            <person name="Lucas S."/>
            <person name="Han J."/>
            <person name="Lapidus A."/>
            <person name="Cheng J.-F."/>
            <person name="Goodwin L."/>
            <person name="Pitluck S."/>
            <person name="Peters L."/>
            <person name="Land M.L."/>
            <person name="Hauser L."/>
            <person name="Brambilla E."/>
            <person name="Klenk H.-P."/>
            <person name="Woyke T.J."/>
        </authorList>
    </citation>
    <scope>NUCLEOTIDE SEQUENCE [LARGE SCALE GENOMIC DNA]</scope>
    <source>
        <strain evidence="4 5">K62</strain>
    </source>
</reference>
<dbReference type="HOGENOM" id="CLU_684928_0_0_11"/>